<feature type="domain" description="Reverse transcriptase" evidence="2">
    <location>
        <begin position="43"/>
        <end position="141"/>
    </location>
</feature>
<accession>A0ABR1EP10</accession>
<evidence type="ECO:0000313" key="3">
    <source>
        <dbReference type="EMBL" id="KAK6764374.1"/>
    </source>
</evidence>
<dbReference type="SUPFAM" id="SSF56672">
    <property type="entry name" value="DNA/RNA polymerases"/>
    <property type="match status" value="1"/>
</dbReference>
<dbReference type="Pfam" id="PF00078">
    <property type="entry name" value="RVT_1"/>
    <property type="match status" value="1"/>
</dbReference>
<keyword evidence="4" id="KW-1185">Reference proteome</keyword>
<organism evidence="3 4">
    <name type="scientific">Necator americanus</name>
    <name type="common">Human hookworm</name>
    <dbReference type="NCBI Taxonomy" id="51031"/>
    <lineage>
        <taxon>Eukaryota</taxon>
        <taxon>Metazoa</taxon>
        <taxon>Ecdysozoa</taxon>
        <taxon>Nematoda</taxon>
        <taxon>Chromadorea</taxon>
        <taxon>Rhabditida</taxon>
        <taxon>Rhabditina</taxon>
        <taxon>Rhabditomorpha</taxon>
        <taxon>Strongyloidea</taxon>
        <taxon>Ancylostomatidae</taxon>
        <taxon>Bunostominae</taxon>
        <taxon>Necator</taxon>
    </lineage>
</organism>
<reference evidence="3 4" key="1">
    <citation type="submission" date="2023-08" db="EMBL/GenBank/DDBJ databases">
        <title>A Necator americanus chromosomal reference genome.</title>
        <authorList>
            <person name="Ilik V."/>
            <person name="Petrzelkova K.J."/>
            <person name="Pardy F."/>
            <person name="Fuh T."/>
            <person name="Niatou-Singa F.S."/>
            <person name="Gouil Q."/>
            <person name="Baker L."/>
            <person name="Ritchie M.E."/>
            <person name="Jex A.R."/>
            <person name="Gazzola D."/>
            <person name="Li H."/>
            <person name="Toshio Fujiwara R."/>
            <person name="Zhan B."/>
            <person name="Aroian R.V."/>
            <person name="Pafco B."/>
            <person name="Schwarz E.M."/>
        </authorList>
    </citation>
    <scope>NUCLEOTIDE SEQUENCE [LARGE SCALE GENOMIC DNA]</scope>
    <source>
        <strain evidence="3 4">Aroian</strain>
        <tissue evidence="3">Whole animal</tissue>
    </source>
</reference>
<name>A0ABR1EP10_NECAM</name>
<protein>
    <recommendedName>
        <fullName evidence="2">Reverse transcriptase domain-containing protein</fullName>
    </recommendedName>
</protein>
<dbReference type="PANTHER" id="PTHR19446">
    <property type="entry name" value="REVERSE TRANSCRIPTASES"/>
    <property type="match status" value="1"/>
</dbReference>
<sequence>MSVRDRTAPGPDRIRPEHLKNLPPECNVPKQWRASKTVLLYKKGGSHDIGNYRLICLLSFIYKLFTGVILNRIAKVLDEGQPCEQAGFRKGFSTIDHIHTVSKLIEISREYKIPLCFTVIDLKKAFDSVEKEAVVEALNSQGVLST</sequence>
<dbReference type="CDD" id="cd01650">
    <property type="entry name" value="RT_nLTR_like"/>
    <property type="match status" value="1"/>
</dbReference>
<feature type="region of interest" description="Disordered" evidence="1">
    <location>
        <begin position="1"/>
        <end position="22"/>
    </location>
</feature>
<dbReference type="InterPro" id="IPR043502">
    <property type="entry name" value="DNA/RNA_pol_sf"/>
</dbReference>
<evidence type="ECO:0000259" key="2">
    <source>
        <dbReference type="Pfam" id="PF00078"/>
    </source>
</evidence>
<dbReference type="InterPro" id="IPR000477">
    <property type="entry name" value="RT_dom"/>
</dbReference>
<evidence type="ECO:0000256" key="1">
    <source>
        <dbReference type="SAM" id="MobiDB-lite"/>
    </source>
</evidence>
<gene>
    <name evidence="3" type="primary">Necator_chrX.g24795</name>
    <name evidence="3" type="ORF">RB195_024630</name>
</gene>
<dbReference type="Proteomes" id="UP001303046">
    <property type="component" value="Unassembled WGS sequence"/>
</dbReference>
<comment type="caution">
    <text evidence="3">The sequence shown here is derived from an EMBL/GenBank/DDBJ whole genome shotgun (WGS) entry which is preliminary data.</text>
</comment>
<dbReference type="EMBL" id="JAVFWL010000006">
    <property type="protein sequence ID" value="KAK6764374.1"/>
    <property type="molecule type" value="Genomic_DNA"/>
</dbReference>
<feature type="compositionally biased region" description="Basic and acidic residues" evidence="1">
    <location>
        <begin position="1"/>
        <end position="20"/>
    </location>
</feature>
<proteinExistence type="predicted"/>
<evidence type="ECO:0000313" key="4">
    <source>
        <dbReference type="Proteomes" id="UP001303046"/>
    </source>
</evidence>